<name>A0A9W9MG56_9EURO</name>
<organism evidence="2 3">
    <name type="scientific">Penicillium cf. griseofulvum</name>
    <dbReference type="NCBI Taxonomy" id="2972120"/>
    <lineage>
        <taxon>Eukaryota</taxon>
        <taxon>Fungi</taxon>
        <taxon>Dikarya</taxon>
        <taxon>Ascomycota</taxon>
        <taxon>Pezizomycotina</taxon>
        <taxon>Eurotiomycetes</taxon>
        <taxon>Eurotiomycetidae</taxon>
        <taxon>Eurotiales</taxon>
        <taxon>Aspergillaceae</taxon>
        <taxon>Penicillium</taxon>
    </lineage>
</organism>
<keyword evidence="3" id="KW-1185">Reference proteome</keyword>
<evidence type="ECO:0000313" key="2">
    <source>
        <dbReference type="EMBL" id="KAJ5200682.1"/>
    </source>
</evidence>
<dbReference type="AlphaFoldDB" id="A0A9W9MG56"/>
<dbReference type="EMBL" id="JAPQKP010000003">
    <property type="protein sequence ID" value="KAJ5200682.1"/>
    <property type="molecule type" value="Genomic_DNA"/>
</dbReference>
<reference evidence="2" key="1">
    <citation type="submission" date="2022-11" db="EMBL/GenBank/DDBJ databases">
        <authorList>
            <person name="Petersen C."/>
        </authorList>
    </citation>
    <scope>NUCLEOTIDE SEQUENCE</scope>
    <source>
        <strain evidence="2">IBT 16849</strain>
    </source>
</reference>
<feature type="compositionally biased region" description="Basic and acidic residues" evidence="1">
    <location>
        <begin position="1"/>
        <end position="10"/>
    </location>
</feature>
<accession>A0A9W9MG56</accession>
<feature type="region of interest" description="Disordered" evidence="1">
    <location>
        <begin position="1"/>
        <end position="22"/>
    </location>
</feature>
<proteinExistence type="predicted"/>
<gene>
    <name evidence="2" type="ORF">N7472_005886</name>
</gene>
<sequence length="76" mass="8685">MTRSNKDSKHSVKNVTRQSPIETLLSMREETLPTAATARKTTKMPHAPMLNDGKAVRFETWDVEKIMDAMMHSQKL</sequence>
<comment type="caution">
    <text evidence="2">The sequence shown here is derived from an EMBL/GenBank/DDBJ whole genome shotgun (WGS) entry which is preliminary data.</text>
</comment>
<reference evidence="2" key="2">
    <citation type="journal article" date="2023" name="IMA Fungus">
        <title>Comparative genomic study of the Penicillium genus elucidates a diverse pangenome and 15 lateral gene transfer events.</title>
        <authorList>
            <person name="Petersen C."/>
            <person name="Sorensen T."/>
            <person name="Nielsen M.R."/>
            <person name="Sondergaard T.E."/>
            <person name="Sorensen J.L."/>
            <person name="Fitzpatrick D.A."/>
            <person name="Frisvad J.C."/>
            <person name="Nielsen K.L."/>
        </authorList>
    </citation>
    <scope>NUCLEOTIDE SEQUENCE</scope>
    <source>
        <strain evidence="2">IBT 16849</strain>
    </source>
</reference>
<evidence type="ECO:0000313" key="3">
    <source>
        <dbReference type="Proteomes" id="UP001150879"/>
    </source>
</evidence>
<protein>
    <submittedName>
        <fullName evidence="2">Uncharacterized protein</fullName>
    </submittedName>
</protein>
<evidence type="ECO:0000256" key="1">
    <source>
        <dbReference type="SAM" id="MobiDB-lite"/>
    </source>
</evidence>
<dbReference type="Proteomes" id="UP001150879">
    <property type="component" value="Unassembled WGS sequence"/>
</dbReference>